<dbReference type="PROSITE" id="PS50088">
    <property type="entry name" value="ANK_REPEAT"/>
    <property type="match status" value="5"/>
</dbReference>
<dbReference type="GO" id="GO:0004672">
    <property type="term" value="F:protein kinase activity"/>
    <property type="evidence" value="ECO:0007669"/>
    <property type="project" value="InterPro"/>
</dbReference>
<sequence>MSSTLWPPSTVGITDDLAASRSRALGNEKPEDKGDIIYTEIQAETRNELNIIGPETLRDSSPLGSGTSFQVDRLLFLRPRGPNYYVAVKRVITRKMTIEDLHQRLSVIKRELRVLMHRPLRAHSCIISILGYGHSIDASQSIVPYLVMGFSDHGTLTQYLRRCNIPLKERRELALDVGMALRSLHECQIIHGDVKMDNVLVFDSTDDLLERPQVAKLADFGSALFENDFVERHYVSYLGTTKYNAPEVASRDGPGVRNVESSPNLYERADVYSFGLLLLETILDGKNFIDAAWLDQGVNDLTTKDRATSKNAELEFLDKVTLEEDALLGLARGFASRLSPDAESDVINPVTQAMTLCLRDDVYKRGTMVQVTKALARGTTENRPSSTHTSARIISPVNSTSTTSSLHKKRSGIYRLHSSPLETLPSSNLSIRVAKPDDKSAIAERHIGSSKLRSGPVASLVADPSSQYRTTEIDMFKASITISPPWKVQFRVAERLKSALDVERDPLLKAQLQLHLAIVYWLGYGTQPKLVESLQNLAEAANANKIAQIIAPRVMAAAKHITPLVEQSHLVDTELYHNSTNSGSCPTSGIVDFLRTERAHTPRPRADAISDVQSDLIMACMEGKFEVARNLIPLCGDFPAYFAPNPLHWLVMFPYEEARLLVDLLIFGSANVQGQQHGVCRTVINASCVSMINIPEYCMDLFGTPLHFAVRCGFQDLVSEFIRHGADVNKRWEARIIPTSDGRSVRYPSFSPLDVAATYHLADIARLLLGAGAVTYGGDVDWEYSPLHMVGQKTIPFARFVMHGSHSRAAATQIIRTLHGWGLDISNHDSSGQTPLLRAAEYHDIDDYILEELLEAGARADASTAYPGCSLATLLAQQCADRRLNSSKLRLLLPQVEDFNCLDSHGRGALHYCALFDGIEMARVLLAQPGIDVDCKANDEGRNTPLLFAATFGSSDVADLLIKGDADFELADADGRSPLRVAVTCRHIDVASLLIKASASLVFHTQSGRTENILHYAVMRESQLPSVMEPILRMLPNEKIADLLDEFDGGGWTPLHYASYFGDLEGVNALLEAGANRNSFKNPQYARSLSSRGGTPLQLITLLRKKIQRDGLGKDHDAVKRGGPAAETRFMDRLEQIERVLKSDAAG</sequence>
<evidence type="ECO:0000259" key="4">
    <source>
        <dbReference type="PROSITE" id="PS50011"/>
    </source>
</evidence>
<dbReference type="Proteomes" id="UP000291422">
    <property type="component" value="Unassembled WGS sequence"/>
</dbReference>
<organism evidence="5 6">
    <name type="scientific">Alternaria alternata</name>
    <name type="common">Alternaria rot fungus</name>
    <name type="synonym">Torula alternata</name>
    <dbReference type="NCBI Taxonomy" id="5599"/>
    <lineage>
        <taxon>Eukaryota</taxon>
        <taxon>Fungi</taxon>
        <taxon>Dikarya</taxon>
        <taxon>Ascomycota</taxon>
        <taxon>Pezizomycotina</taxon>
        <taxon>Dothideomycetes</taxon>
        <taxon>Pleosporomycetidae</taxon>
        <taxon>Pleosporales</taxon>
        <taxon>Pleosporineae</taxon>
        <taxon>Pleosporaceae</taxon>
        <taxon>Alternaria</taxon>
        <taxon>Alternaria sect. Alternaria</taxon>
        <taxon>Alternaria alternata complex</taxon>
    </lineage>
</organism>
<dbReference type="InterPro" id="IPR000719">
    <property type="entry name" value="Prot_kinase_dom"/>
</dbReference>
<dbReference type="SUPFAM" id="SSF48403">
    <property type="entry name" value="Ankyrin repeat"/>
    <property type="match status" value="2"/>
</dbReference>
<dbReference type="Gene3D" id="1.25.40.20">
    <property type="entry name" value="Ankyrin repeat-containing domain"/>
    <property type="match status" value="2"/>
</dbReference>
<keyword evidence="1" id="KW-0677">Repeat</keyword>
<dbReference type="InterPro" id="IPR051165">
    <property type="entry name" value="Multifunctional_ANK_Repeat"/>
</dbReference>
<feature type="repeat" description="ANK" evidence="3">
    <location>
        <begin position="704"/>
        <end position="733"/>
    </location>
</feature>
<evidence type="ECO:0000256" key="3">
    <source>
        <dbReference type="PROSITE-ProRule" id="PRU00023"/>
    </source>
</evidence>
<protein>
    <recommendedName>
        <fullName evidence="4">Protein kinase domain-containing protein</fullName>
    </recommendedName>
</protein>
<dbReference type="PROSITE" id="PS50297">
    <property type="entry name" value="ANK_REP_REGION"/>
    <property type="match status" value="4"/>
</dbReference>
<dbReference type="CDD" id="cd00180">
    <property type="entry name" value="PKc"/>
    <property type="match status" value="1"/>
</dbReference>
<dbReference type="InterPro" id="IPR036770">
    <property type="entry name" value="Ankyrin_rpt-contain_sf"/>
</dbReference>
<dbReference type="SMART" id="SM00220">
    <property type="entry name" value="S_TKc"/>
    <property type="match status" value="1"/>
</dbReference>
<dbReference type="EMBL" id="PDXD01000001">
    <property type="protein sequence ID" value="RYN84339.1"/>
    <property type="molecule type" value="Genomic_DNA"/>
</dbReference>
<dbReference type="InterPro" id="IPR002110">
    <property type="entry name" value="Ankyrin_rpt"/>
</dbReference>
<feature type="domain" description="Protein kinase" evidence="4">
    <location>
        <begin position="57"/>
        <end position="391"/>
    </location>
</feature>
<dbReference type="VEuPathDB" id="FungiDB:CC77DRAFT_579507"/>
<accession>A0A4Q4NVQ9</accession>
<keyword evidence="2 3" id="KW-0040">ANK repeat</keyword>
<dbReference type="Pfam" id="PF00023">
    <property type="entry name" value="Ank"/>
    <property type="match status" value="1"/>
</dbReference>
<dbReference type="Gene3D" id="1.10.510.10">
    <property type="entry name" value="Transferase(Phosphotransferase) domain 1"/>
    <property type="match status" value="1"/>
</dbReference>
<dbReference type="PANTHER" id="PTHR24123:SF33">
    <property type="entry name" value="PROTEIN HOS4"/>
    <property type="match status" value="1"/>
</dbReference>
<comment type="caution">
    <text evidence="5">The sequence shown here is derived from an EMBL/GenBank/DDBJ whole genome shotgun (WGS) entry which is preliminary data.</text>
</comment>
<evidence type="ECO:0000256" key="1">
    <source>
        <dbReference type="ARBA" id="ARBA00022737"/>
    </source>
</evidence>
<dbReference type="InterPro" id="IPR011009">
    <property type="entry name" value="Kinase-like_dom_sf"/>
</dbReference>
<gene>
    <name evidence="5" type="ORF">AA0117_g1786</name>
</gene>
<feature type="repeat" description="ANK" evidence="3">
    <location>
        <begin position="974"/>
        <end position="1006"/>
    </location>
</feature>
<dbReference type="PROSITE" id="PS50011">
    <property type="entry name" value="PROTEIN_KINASE_DOM"/>
    <property type="match status" value="1"/>
</dbReference>
<evidence type="ECO:0000313" key="6">
    <source>
        <dbReference type="Proteomes" id="UP000291422"/>
    </source>
</evidence>
<dbReference type="InterPro" id="IPR008271">
    <property type="entry name" value="Ser/Thr_kinase_AS"/>
</dbReference>
<dbReference type="GO" id="GO:0005524">
    <property type="term" value="F:ATP binding"/>
    <property type="evidence" value="ECO:0007669"/>
    <property type="project" value="InterPro"/>
</dbReference>
<dbReference type="Pfam" id="PF12796">
    <property type="entry name" value="Ank_2"/>
    <property type="match status" value="2"/>
</dbReference>
<dbReference type="Pfam" id="PF00069">
    <property type="entry name" value="Pkinase"/>
    <property type="match status" value="1"/>
</dbReference>
<evidence type="ECO:0000313" key="5">
    <source>
        <dbReference type="EMBL" id="RYN84339.1"/>
    </source>
</evidence>
<evidence type="ECO:0000256" key="2">
    <source>
        <dbReference type="ARBA" id="ARBA00023043"/>
    </source>
</evidence>
<feature type="repeat" description="ANK" evidence="3">
    <location>
        <begin position="831"/>
        <end position="865"/>
    </location>
</feature>
<dbReference type="PANTHER" id="PTHR24123">
    <property type="entry name" value="ANKYRIN REPEAT-CONTAINING"/>
    <property type="match status" value="1"/>
</dbReference>
<feature type="repeat" description="ANK" evidence="3">
    <location>
        <begin position="941"/>
        <end position="973"/>
    </location>
</feature>
<dbReference type="PROSITE" id="PS00108">
    <property type="entry name" value="PROTEIN_KINASE_ST"/>
    <property type="match status" value="1"/>
</dbReference>
<dbReference type="SMART" id="SM00248">
    <property type="entry name" value="ANK"/>
    <property type="match status" value="8"/>
</dbReference>
<reference evidence="6" key="1">
    <citation type="journal article" date="2019" name="bioRxiv">
        <title>Genomics, evolutionary history and diagnostics of the Alternaria alternata species group including apple and Asian pear pathotypes.</title>
        <authorList>
            <person name="Armitage A.D."/>
            <person name="Cockerton H.M."/>
            <person name="Sreenivasaprasad S."/>
            <person name="Woodhall J.W."/>
            <person name="Lane C.R."/>
            <person name="Harrison R.J."/>
            <person name="Clarkson J.P."/>
        </authorList>
    </citation>
    <scope>NUCLEOTIDE SEQUENCE [LARGE SCALE GENOMIC DNA]</scope>
    <source>
        <strain evidence="6">FERA 1177</strain>
    </source>
</reference>
<proteinExistence type="predicted"/>
<name>A0A4Q4NVQ9_ALTAL</name>
<dbReference type="SUPFAM" id="SSF56112">
    <property type="entry name" value="Protein kinase-like (PK-like)"/>
    <property type="match status" value="1"/>
</dbReference>
<dbReference type="AlphaFoldDB" id="A0A4Q4NVQ9"/>
<feature type="repeat" description="ANK" evidence="3">
    <location>
        <begin position="1050"/>
        <end position="1082"/>
    </location>
</feature>